<evidence type="ECO:0000313" key="2">
    <source>
        <dbReference type="Proteomes" id="UP000439986"/>
    </source>
</evidence>
<dbReference type="Gene3D" id="1.10.260.40">
    <property type="entry name" value="lambda repressor-like DNA-binding domains"/>
    <property type="match status" value="1"/>
</dbReference>
<organism evidence="1 2">
    <name type="scientific">Duganella aquatilis</name>
    <dbReference type="NCBI Taxonomy" id="2666082"/>
    <lineage>
        <taxon>Bacteria</taxon>
        <taxon>Pseudomonadati</taxon>
        <taxon>Pseudomonadota</taxon>
        <taxon>Betaproteobacteria</taxon>
        <taxon>Burkholderiales</taxon>
        <taxon>Oxalobacteraceae</taxon>
        <taxon>Telluria group</taxon>
        <taxon>Duganella</taxon>
    </lineage>
</organism>
<protein>
    <submittedName>
        <fullName evidence="1">Cro/Cl family transcriptional regulator</fullName>
    </submittedName>
</protein>
<accession>A0A844D149</accession>
<dbReference type="InterPro" id="IPR010982">
    <property type="entry name" value="Lambda_DNA-bd_dom_sf"/>
</dbReference>
<dbReference type="AlphaFoldDB" id="A0A844D149"/>
<reference evidence="1 2" key="1">
    <citation type="submission" date="2019-11" db="EMBL/GenBank/DDBJ databases">
        <title>Novel species isolated from a subtropical stream in China.</title>
        <authorList>
            <person name="Lu H."/>
        </authorList>
    </citation>
    <scope>NUCLEOTIDE SEQUENCE [LARGE SCALE GENOMIC DNA]</scope>
    <source>
        <strain evidence="1 2">FT26W</strain>
    </source>
</reference>
<dbReference type="RefSeq" id="WP_154360052.1">
    <property type="nucleotide sequence ID" value="NZ_WKJL01000019.1"/>
</dbReference>
<dbReference type="EMBL" id="WKJL01000019">
    <property type="protein sequence ID" value="MRW86797.1"/>
    <property type="molecule type" value="Genomic_DNA"/>
</dbReference>
<keyword evidence="2" id="KW-1185">Reference proteome</keyword>
<dbReference type="Proteomes" id="UP000439986">
    <property type="component" value="Unassembled WGS sequence"/>
</dbReference>
<evidence type="ECO:0000313" key="1">
    <source>
        <dbReference type="EMBL" id="MRW86797.1"/>
    </source>
</evidence>
<name>A0A844D149_9BURK</name>
<gene>
    <name evidence="1" type="ORF">GJ698_22255</name>
</gene>
<comment type="caution">
    <text evidence="1">The sequence shown here is derived from an EMBL/GenBank/DDBJ whole genome shotgun (WGS) entry which is preliminary data.</text>
</comment>
<sequence length="88" mass="9913">MENLLKFLNRLSKPERLAFCTACATSERYLRKAVSINQQLGESLCIRIERESQRQVQCESLRPDVDWAFLRGTCGCCSAVAVAADESK</sequence>
<dbReference type="GO" id="GO:0003677">
    <property type="term" value="F:DNA binding"/>
    <property type="evidence" value="ECO:0007669"/>
    <property type="project" value="InterPro"/>
</dbReference>
<proteinExistence type="predicted"/>